<feature type="transmembrane region" description="Helical" evidence="7">
    <location>
        <begin position="125"/>
        <end position="148"/>
    </location>
</feature>
<evidence type="ECO:0000256" key="2">
    <source>
        <dbReference type="ARBA" id="ARBA00008917"/>
    </source>
</evidence>
<evidence type="ECO:0000256" key="3">
    <source>
        <dbReference type="ARBA" id="ARBA00022692"/>
    </source>
</evidence>
<dbReference type="AlphaFoldDB" id="A0A4P6XXN4"/>
<keyword evidence="6 7" id="KW-0472">Membrane</keyword>
<organism evidence="8 9">
    <name type="scientific">Metschnikowia aff. pulcherrima</name>
    <dbReference type="NCBI Taxonomy" id="2163413"/>
    <lineage>
        <taxon>Eukaryota</taxon>
        <taxon>Fungi</taxon>
        <taxon>Dikarya</taxon>
        <taxon>Ascomycota</taxon>
        <taxon>Saccharomycotina</taxon>
        <taxon>Pichiomycetes</taxon>
        <taxon>Metschnikowiaceae</taxon>
        <taxon>Metschnikowia</taxon>
    </lineage>
</organism>
<dbReference type="STRING" id="2163413.A0A4P6XXN4"/>
<dbReference type="Proteomes" id="UP000292447">
    <property type="component" value="Chromosome VI"/>
</dbReference>
<comment type="caution">
    <text evidence="7">Lacks conserved residue(s) required for the propagation of feature annotation.</text>
</comment>
<evidence type="ECO:0000256" key="4">
    <source>
        <dbReference type="ARBA" id="ARBA00022824"/>
    </source>
</evidence>
<dbReference type="EMBL" id="CP034461">
    <property type="protein sequence ID" value="QBM90854.1"/>
    <property type="molecule type" value="Genomic_DNA"/>
</dbReference>
<evidence type="ECO:0000256" key="1">
    <source>
        <dbReference type="ARBA" id="ARBA00004477"/>
    </source>
</evidence>
<protein>
    <recommendedName>
        <fullName evidence="7">Derlin</fullName>
    </recommendedName>
</protein>
<comment type="function">
    <text evidence="7">May be involved in the degradation of misfolded endoplasmic reticulum (ER) luminal proteins.</text>
</comment>
<dbReference type="PANTHER" id="PTHR11009">
    <property type="entry name" value="DER1-LIKE PROTEIN, DERLIN"/>
    <property type="match status" value="1"/>
</dbReference>
<name>A0A4P6XXN4_9ASCO</name>
<evidence type="ECO:0000313" key="8">
    <source>
        <dbReference type="EMBL" id="QBM90854.1"/>
    </source>
</evidence>
<feature type="transmembrane region" description="Helical" evidence="7">
    <location>
        <begin position="168"/>
        <end position="187"/>
    </location>
</feature>
<evidence type="ECO:0000256" key="7">
    <source>
        <dbReference type="RuleBase" id="RU363059"/>
    </source>
</evidence>
<sequence length="329" mass="36913">MAGLTDHLLSIPPVTRFFLIVTVGVSLGISLDILSPDKVMFGPNIGLDVKDKLAYMPPGALAKWQLVTLLKKFLPLSYKVFTSFFVVDGIKDNGVRVLLNVYRFYTFSNYLESSRGRFRGNFPDYLWFVMVSGAFLLAINQLFAYFGYFTLFYHSQLSLCMTFLWLRTLMNSVINFLGVVPIKAYYLPLFDLGMAIMSGGYHLADSFAGILAGYIYECIQSDTLPIYNLLPGAYGMKTDLQTNGQRVGFNVDTSILPNTFHQTVFDLGYWKAPAVFYRLLKYPIDTSVRTTAFSRLQNIHAPTAAKPAAAYVRPDTLSSFKGKGHRLGT</sequence>
<accession>A0A4P6XXN4</accession>
<keyword evidence="5 7" id="KW-1133">Transmembrane helix</keyword>
<dbReference type="GO" id="GO:0005789">
    <property type="term" value="C:endoplasmic reticulum membrane"/>
    <property type="evidence" value="ECO:0007669"/>
    <property type="project" value="UniProtKB-SubCell"/>
</dbReference>
<dbReference type="GO" id="GO:0006950">
    <property type="term" value="P:response to stress"/>
    <property type="evidence" value="ECO:0007669"/>
    <property type="project" value="UniProtKB-ARBA"/>
</dbReference>
<evidence type="ECO:0000313" key="9">
    <source>
        <dbReference type="Proteomes" id="UP000292447"/>
    </source>
</evidence>
<gene>
    <name evidence="8" type="primary">MPUL0F04420</name>
    <name evidence="8" type="ORF">METSCH_F04420</name>
</gene>
<comment type="subcellular location">
    <subcellularLocation>
        <location evidence="1 7">Endoplasmic reticulum membrane</location>
        <topology evidence="1 7">Multi-pass membrane protein</topology>
    </subcellularLocation>
</comment>
<keyword evidence="3 7" id="KW-0812">Transmembrane</keyword>
<comment type="similarity">
    <text evidence="2 7">Belongs to the derlin family.</text>
</comment>
<reference evidence="9" key="1">
    <citation type="submission" date="2019-03" db="EMBL/GenBank/DDBJ databases">
        <title>Snf2 controls pulcherriminic acid biosynthesis and connects pigmentation and antifungal activity of the yeast Metschnikowia pulcherrima.</title>
        <authorList>
            <person name="Gore-Lloyd D."/>
            <person name="Sumann I."/>
            <person name="Brachmann A.O."/>
            <person name="Schneeberger K."/>
            <person name="Ortiz-Merino R.A."/>
            <person name="Moreno-Beltran M."/>
            <person name="Schlaefli M."/>
            <person name="Kirner P."/>
            <person name="Santos Kron A."/>
            <person name="Wolfe K.H."/>
            <person name="Piel J."/>
            <person name="Ahrens C.H."/>
            <person name="Henk D."/>
            <person name="Freimoser F.M."/>
        </authorList>
    </citation>
    <scope>NUCLEOTIDE SEQUENCE [LARGE SCALE GENOMIC DNA]</scope>
    <source>
        <strain evidence="9">APC 1.2</strain>
    </source>
</reference>
<evidence type="ECO:0000256" key="5">
    <source>
        <dbReference type="ARBA" id="ARBA00022989"/>
    </source>
</evidence>
<proteinExistence type="inferred from homology"/>
<evidence type="ECO:0000256" key="6">
    <source>
        <dbReference type="ARBA" id="ARBA00023136"/>
    </source>
</evidence>
<keyword evidence="4 7" id="KW-0256">Endoplasmic reticulum</keyword>
<feature type="transmembrane region" description="Helical" evidence="7">
    <location>
        <begin position="14"/>
        <end position="34"/>
    </location>
</feature>
<dbReference type="InterPro" id="IPR007599">
    <property type="entry name" value="DER1"/>
</dbReference>
<keyword evidence="9" id="KW-1185">Reference proteome</keyword>
<dbReference type="Pfam" id="PF04511">
    <property type="entry name" value="DER1"/>
    <property type="match status" value="1"/>
</dbReference>